<accession>A0A162K917</accession>
<keyword evidence="2" id="KW-0597">Phosphoprotein</keyword>
<dbReference type="GO" id="GO:0005737">
    <property type="term" value="C:cytoplasm"/>
    <property type="evidence" value="ECO:0007669"/>
    <property type="project" value="TreeGrafter"/>
</dbReference>
<keyword evidence="10" id="KW-1185">Reference proteome</keyword>
<protein>
    <submittedName>
        <fullName evidence="9">Uncharacterized protein</fullName>
    </submittedName>
</protein>
<dbReference type="SUPFAM" id="SSF47336">
    <property type="entry name" value="ACP-like"/>
    <property type="match status" value="1"/>
</dbReference>
<name>A0A162K917_9BACL</name>
<reference evidence="9 10" key="1">
    <citation type="submission" date="2016-03" db="EMBL/GenBank/DDBJ databases">
        <title>Draft genome sequence of Paenibacillus glacialis DSM 22343.</title>
        <authorList>
            <person name="Shin S.-K."/>
            <person name="Yi H."/>
        </authorList>
    </citation>
    <scope>NUCLEOTIDE SEQUENCE [LARGE SCALE GENOMIC DNA]</scope>
    <source>
        <strain evidence="9 10">DSM 22343</strain>
    </source>
</reference>
<dbReference type="InterPro" id="IPR014031">
    <property type="entry name" value="Ketoacyl_synth_C"/>
</dbReference>
<dbReference type="Pfam" id="PF22621">
    <property type="entry name" value="CurL-like_PKS_C"/>
    <property type="match status" value="1"/>
</dbReference>
<dbReference type="RefSeq" id="WP_068529593.1">
    <property type="nucleotide sequence ID" value="NZ_LVJH01000006.1"/>
</dbReference>
<dbReference type="InterPro" id="IPR036736">
    <property type="entry name" value="ACP-like_sf"/>
</dbReference>
<dbReference type="GO" id="GO:0004312">
    <property type="term" value="F:fatty acid synthase activity"/>
    <property type="evidence" value="ECO:0007669"/>
    <property type="project" value="TreeGrafter"/>
</dbReference>
<dbReference type="CDD" id="cd08953">
    <property type="entry name" value="KR_2_SDR_x"/>
    <property type="match status" value="1"/>
</dbReference>
<feature type="region of interest" description="Disordered" evidence="5">
    <location>
        <begin position="1441"/>
        <end position="1462"/>
    </location>
</feature>
<feature type="region of interest" description="N-terminal hotdog fold" evidence="4">
    <location>
        <begin position="656"/>
        <end position="781"/>
    </location>
</feature>
<dbReference type="Pfam" id="PF21394">
    <property type="entry name" value="Beta-ketacyl_N"/>
    <property type="match status" value="1"/>
</dbReference>
<feature type="domain" description="PKS/mFAS DH" evidence="8">
    <location>
        <begin position="656"/>
        <end position="946"/>
    </location>
</feature>
<dbReference type="PANTHER" id="PTHR43775">
    <property type="entry name" value="FATTY ACID SYNTHASE"/>
    <property type="match status" value="1"/>
</dbReference>
<dbReference type="InterPro" id="IPR014030">
    <property type="entry name" value="Ketoacyl_synth_N"/>
</dbReference>
<dbReference type="OrthoDB" id="9765680at2"/>
<dbReference type="PANTHER" id="PTHR43775:SF37">
    <property type="entry name" value="SI:DKEY-61P9.11"/>
    <property type="match status" value="1"/>
</dbReference>
<dbReference type="Proteomes" id="UP000076967">
    <property type="component" value="Unassembled WGS sequence"/>
</dbReference>
<dbReference type="PROSITE" id="PS52019">
    <property type="entry name" value="PKS_MFAS_DH"/>
    <property type="match status" value="1"/>
</dbReference>
<dbReference type="Gene3D" id="1.10.1200.10">
    <property type="entry name" value="ACP-like"/>
    <property type="match status" value="1"/>
</dbReference>
<evidence type="ECO:0000313" key="9">
    <source>
        <dbReference type="EMBL" id="OAB44756.1"/>
    </source>
</evidence>
<dbReference type="PROSITE" id="PS50075">
    <property type="entry name" value="CARRIER"/>
    <property type="match status" value="1"/>
</dbReference>
<dbReference type="STRING" id="494026.PGLA_04905"/>
<evidence type="ECO:0000256" key="1">
    <source>
        <dbReference type="ARBA" id="ARBA00022450"/>
    </source>
</evidence>
<dbReference type="InterPro" id="IPR020841">
    <property type="entry name" value="PKS_Beta-ketoAc_synthase_dom"/>
</dbReference>
<dbReference type="InterPro" id="IPR057326">
    <property type="entry name" value="KR_dom"/>
</dbReference>
<feature type="active site" description="Proton acceptor; for dehydratase activity" evidence="4">
    <location>
        <position position="687"/>
    </location>
</feature>
<dbReference type="PROSITE" id="PS52004">
    <property type="entry name" value="KS3_2"/>
    <property type="match status" value="1"/>
</dbReference>
<evidence type="ECO:0000256" key="2">
    <source>
        <dbReference type="ARBA" id="ARBA00022553"/>
    </source>
</evidence>
<dbReference type="SMART" id="SM00822">
    <property type="entry name" value="PKS_KR"/>
    <property type="match status" value="1"/>
</dbReference>
<dbReference type="SMART" id="SM00825">
    <property type="entry name" value="PKS_KS"/>
    <property type="match status" value="1"/>
</dbReference>
<dbReference type="InterPro" id="IPR049551">
    <property type="entry name" value="PKS_DH_C"/>
</dbReference>
<dbReference type="EMBL" id="LVJH01000006">
    <property type="protein sequence ID" value="OAB44756.1"/>
    <property type="molecule type" value="Genomic_DNA"/>
</dbReference>
<dbReference type="SUPFAM" id="SSF51735">
    <property type="entry name" value="NAD(P)-binding Rossmann-fold domains"/>
    <property type="match status" value="2"/>
</dbReference>
<dbReference type="InterPro" id="IPR013968">
    <property type="entry name" value="PKS_KR"/>
</dbReference>
<dbReference type="SUPFAM" id="SSF53901">
    <property type="entry name" value="Thiolase-like"/>
    <property type="match status" value="1"/>
</dbReference>
<dbReference type="Gene3D" id="3.40.50.720">
    <property type="entry name" value="NAD(P)-binding Rossmann-like Domain"/>
    <property type="match status" value="1"/>
</dbReference>
<keyword evidence="1" id="KW-0596">Phosphopantetheine</keyword>
<feature type="active site" description="Proton donor; for dehydratase activity" evidence="4">
    <location>
        <position position="856"/>
    </location>
</feature>
<dbReference type="SMART" id="SM00826">
    <property type="entry name" value="PKS_DH"/>
    <property type="match status" value="1"/>
</dbReference>
<evidence type="ECO:0000313" key="10">
    <source>
        <dbReference type="Proteomes" id="UP000076967"/>
    </source>
</evidence>
<dbReference type="Pfam" id="PF08659">
    <property type="entry name" value="KR"/>
    <property type="match status" value="1"/>
</dbReference>
<dbReference type="GO" id="GO:0071770">
    <property type="term" value="P:DIM/DIP cell wall layer assembly"/>
    <property type="evidence" value="ECO:0007669"/>
    <property type="project" value="TreeGrafter"/>
</dbReference>
<dbReference type="InterPro" id="IPR049552">
    <property type="entry name" value="PKS_DH_N"/>
</dbReference>
<keyword evidence="3" id="KW-0808">Transferase</keyword>
<evidence type="ECO:0000256" key="5">
    <source>
        <dbReference type="SAM" id="MobiDB-lite"/>
    </source>
</evidence>
<dbReference type="InterPro" id="IPR049900">
    <property type="entry name" value="PKS_mFAS_DH"/>
</dbReference>
<dbReference type="InterPro" id="IPR016039">
    <property type="entry name" value="Thiolase-like"/>
</dbReference>
<gene>
    <name evidence="9" type="ORF">PGLA_04905</name>
</gene>
<dbReference type="CDD" id="cd00833">
    <property type="entry name" value="PKS"/>
    <property type="match status" value="1"/>
</dbReference>
<dbReference type="InterPro" id="IPR036291">
    <property type="entry name" value="NAD(P)-bd_dom_sf"/>
</dbReference>
<dbReference type="InterPro" id="IPR009081">
    <property type="entry name" value="PP-bd_ACP"/>
</dbReference>
<comment type="caution">
    <text evidence="9">The sequence shown here is derived from an EMBL/GenBank/DDBJ whole genome shotgun (WGS) entry which is preliminary data.</text>
</comment>
<dbReference type="GO" id="GO:0006633">
    <property type="term" value="P:fatty acid biosynthetic process"/>
    <property type="evidence" value="ECO:0007669"/>
    <property type="project" value="TreeGrafter"/>
</dbReference>
<dbReference type="InterPro" id="IPR050091">
    <property type="entry name" value="PKS_NRPS_Biosynth_Enz"/>
</dbReference>
<sequence length="1593" mass="176734">MVKFSEVKLNRSRTPLTNLKVEHTREYADKDIAIIGISVKLPTANHLDEYWQLLQQGKDCIGPLAGDRVKDADRMVKGLKMDHQEGHAYAEAAYIDHIDKFDYSYFRISPKEAELMDPNQRLFLETAWLAIEDAGYGGSKIKGTRTGVYVGYGSDTEYKRWIAENDPSLLSVALAGNTRPIIASRLSYLLDLRGPSLIVDTTCSSSLMAVHLACRSLRDGDSDMAIAGGVQIHLLPIRQTAIGVEAGDHRAKTFDERADGTGTGEGVGAVLLKPLKQAMKDGDHIYAVIKGSAINHDGSSIGLTAPNAVAQADVIINAWKDAQVDPESITYIEAHGTGTKLGDPIEIEGINSAFRQFTNKRNFCAIGSVKTNIGHLDNSAGIAGLIKSVLALKHRKLPPSLNFIDPNRKIDFINSPVYVNDKLSTWETGAVVPRRCGVSAFGLSGTNCHVILEEAPASDSLPLDAETSKQVLTISAKSYDALLVLIQRYRTWLRSGEKASLREICYTANTGRGHYTHRLVIVFQSRIELQEHLDALTNHSLNEITREGIYFGKHQIVSANQPTRNEGDLTEHAIKSLSQWMDQMLDEHIQKGQTNEANLIDICRAYTEGASVDWAKLYRYEQNNKVSLPTYPFELTRCWYDGYKPMLGDAGRGVFSALIDKQIVDSIELDIYTTALNTAQNWVLSEHQIMNESVLVGTAYLEMVLEVCANKFPDQAVEFKDVLFQAPLIVRDGETVEAQLIIKKTAKHFEFSVESRLSAPTKGEQLTRHVTGNFNTVPQTNHFNHNREVIIKRLESGYMLPDLQQYNEDSVFEFGPRWNNIHAMYVGEEELFSVLRMPAKFTSELGAFTLYPSLMDNALTTMPIIQKAISVDSITDDSIYLPFSYKSIIVYHALPSELYSYVRLKEQITKDTEIIHYDITLMDGSGKVIVEIEDYALKKARKAKLQAADQSEGQMYYQMVWIPQEASVEPEQDANLGTVLVIGSCNEAGNKLAAVISEHAQKPILTHSVEGDQPTIEQLADLVKEHNVTRIVHLTGYGEPTQVEESTMFEQQLYSGVNSVFNLIKELLSQNIRHDLEISLVVSHAFRVTGDEAQIVPEHAALFGLGKVIAQEYPNFKCRQIDADTSTSHHLIVQELMNYQTANDQVAFRSNLRFIQEFQELTLTVTEEVVKPGGTYVITGGIGGIGLEIAKYLAAKQQVKIALISRGAMPDKDLWEEILAKGTETKWCRAIVAIQKIEATGTPVICVSADVSHRGELEHALEDIRQQFGAISGVVHSAGVAGDGYIIKKELAQFHAVLAPKVEGTRYLDELTAADKLDFFALFSSNTTLIGVPGQSDYTAANSYLDAYAAYRNQKGSRTFVINWPAWKETGMAADYGTNQDNLLKALPTAQAIQAFDTILNTSAERVLVGELNIHGSYQGYSLSDVPIHFSDNIRRRFAKPRQRNKGSVKRTSANESVLKGKENVNSSDMEVTIAGIWQEVLGFEEINVYDNFFEIGGDSILITRIYALLEQQFPGMVSVADLFSYTSISSITQYILQNHQLIQPAKEVAAANENMQEGVIDDSIDELLNAFEKGSINIVQAMESFNKLGVST</sequence>
<dbReference type="Pfam" id="PF02801">
    <property type="entry name" value="Ketoacyl-synt_C"/>
    <property type="match status" value="1"/>
</dbReference>
<evidence type="ECO:0000256" key="3">
    <source>
        <dbReference type="ARBA" id="ARBA00022679"/>
    </source>
</evidence>
<evidence type="ECO:0000259" key="7">
    <source>
        <dbReference type="PROSITE" id="PS52004"/>
    </source>
</evidence>
<proteinExistence type="predicted"/>
<dbReference type="Pfam" id="PF00109">
    <property type="entry name" value="ketoacyl-synt"/>
    <property type="match status" value="1"/>
</dbReference>
<dbReference type="GO" id="GO:0005886">
    <property type="term" value="C:plasma membrane"/>
    <property type="evidence" value="ECO:0007669"/>
    <property type="project" value="TreeGrafter"/>
</dbReference>
<evidence type="ECO:0000256" key="4">
    <source>
        <dbReference type="PROSITE-ProRule" id="PRU01363"/>
    </source>
</evidence>
<dbReference type="InterPro" id="IPR020807">
    <property type="entry name" value="PKS_DH"/>
</dbReference>
<dbReference type="Gene3D" id="3.40.47.10">
    <property type="match status" value="1"/>
</dbReference>
<dbReference type="InterPro" id="IPR042104">
    <property type="entry name" value="PKS_dehydratase_sf"/>
</dbReference>
<evidence type="ECO:0000259" key="6">
    <source>
        <dbReference type="PROSITE" id="PS50075"/>
    </source>
</evidence>
<feature type="region of interest" description="C-terminal hotdog fold" evidence="4">
    <location>
        <begin position="791"/>
        <end position="946"/>
    </location>
</feature>
<evidence type="ECO:0000259" key="8">
    <source>
        <dbReference type="PROSITE" id="PS52019"/>
    </source>
</evidence>
<organism evidence="9 10">
    <name type="scientific">Paenibacillus glacialis</name>
    <dbReference type="NCBI Taxonomy" id="494026"/>
    <lineage>
        <taxon>Bacteria</taxon>
        <taxon>Bacillati</taxon>
        <taxon>Bacillota</taxon>
        <taxon>Bacilli</taxon>
        <taxon>Bacillales</taxon>
        <taxon>Paenibacillaceae</taxon>
        <taxon>Paenibacillus</taxon>
    </lineage>
</organism>
<dbReference type="Pfam" id="PF00550">
    <property type="entry name" value="PP-binding"/>
    <property type="match status" value="1"/>
</dbReference>
<dbReference type="InterPro" id="IPR049490">
    <property type="entry name" value="C883_1060-like_KR_N"/>
</dbReference>
<dbReference type="Gene3D" id="3.10.129.110">
    <property type="entry name" value="Polyketide synthase dehydratase"/>
    <property type="match status" value="1"/>
</dbReference>
<feature type="domain" description="Carrier" evidence="6">
    <location>
        <begin position="1465"/>
        <end position="1540"/>
    </location>
</feature>
<dbReference type="Pfam" id="PF14765">
    <property type="entry name" value="PS-DH"/>
    <property type="match status" value="1"/>
</dbReference>
<dbReference type="Pfam" id="PF21089">
    <property type="entry name" value="PKS_DH_N"/>
    <property type="match status" value="1"/>
</dbReference>
<feature type="domain" description="Ketosynthase family 3 (KS3)" evidence="7">
    <location>
        <begin position="29"/>
        <end position="454"/>
    </location>
</feature>
<dbReference type="Gene3D" id="1.10.1240.100">
    <property type="match status" value="1"/>
</dbReference>